<name>A0A6V6Z5J9_9FLAO</name>
<comment type="caution">
    <text evidence="2">The sequence shown here is derived from an EMBL/GenBank/DDBJ whole genome shotgun (WGS) entry which is preliminary data.</text>
</comment>
<dbReference type="AlphaFoldDB" id="A0A6V6Z5J9"/>
<dbReference type="EMBL" id="CAIJDO010000184">
    <property type="protein sequence ID" value="CAD0007070.1"/>
    <property type="molecule type" value="Genomic_DNA"/>
</dbReference>
<feature type="compositionally biased region" description="Acidic residues" evidence="1">
    <location>
        <begin position="86"/>
        <end position="102"/>
    </location>
</feature>
<evidence type="ECO:0000313" key="3">
    <source>
        <dbReference type="Proteomes" id="UP000556700"/>
    </source>
</evidence>
<feature type="region of interest" description="Disordered" evidence="1">
    <location>
        <begin position="54"/>
        <end position="108"/>
    </location>
</feature>
<accession>A0A6V6Z5J9</accession>
<feature type="compositionally biased region" description="Basic and acidic residues" evidence="1">
    <location>
        <begin position="68"/>
        <end position="85"/>
    </location>
</feature>
<evidence type="ECO:0000256" key="1">
    <source>
        <dbReference type="SAM" id="MobiDB-lite"/>
    </source>
</evidence>
<organism evidence="2 3">
    <name type="scientific">Flavobacterium chungangense</name>
    <dbReference type="NCBI Taxonomy" id="554283"/>
    <lineage>
        <taxon>Bacteria</taxon>
        <taxon>Pseudomonadati</taxon>
        <taxon>Bacteroidota</taxon>
        <taxon>Flavobacteriia</taxon>
        <taxon>Flavobacteriales</taxon>
        <taxon>Flavobacteriaceae</taxon>
        <taxon>Flavobacterium</taxon>
    </lineage>
</organism>
<proteinExistence type="predicted"/>
<keyword evidence="3" id="KW-1185">Reference proteome</keyword>
<evidence type="ECO:0000313" key="2">
    <source>
        <dbReference type="EMBL" id="CAD0007070.1"/>
    </source>
</evidence>
<gene>
    <name evidence="2" type="ORF">FLACHUCJ7_03145</name>
</gene>
<protein>
    <submittedName>
        <fullName evidence="2">Uncharacterized protein</fullName>
    </submittedName>
</protein>
<reference evidence="2 3" key="1">
    <citation type="submission" date="2020-06" db="EMBL/GenBank/DDBJ databases">
        <authorList>
            <person name="Criscuolo A."/>
        </authorList>
    </citation>
    <scope>NUCLEOTIDE SEQUENCE [LARGE SCALE GENOMIC DNA]</scope>
    <source>
        <strain evidence="3">CIP 110025</strain>
    </source>
</reference>
<dbReference type="Proteomes" id="UP000556700">
    <property type="component" value="Unassembled WGS sequence"/>
</dbReference>
<sequence length="108" mass="12941">MKTHILYHTNKYNDYENAQLYFEQKFQGGFLDPDAAVLIEKAIDKLLKKDNICRNENIPNDGTMSEEEYVKKHQEDDNYYKPEKTEQEEEGIQNDENLDYDELEQRND</sequence>
<dbReference type="RefSeq" id="WP_031454696.1">
    <property type="nucleotide sequence ID" value="NZ_CAIJDO010000184.1"/>
</dbReference>